<sequence length="117" mass="12934">MRFLLLILSCIFCFASSYLNDYYCGAGAVSKTLSYLASSACGREPINGCCYQHDSCYEWNMLTPYIVGCDQQFANCSYTAYASKNQTWCASIIYYTHGAVVNTFGAAFRNAIGYGFG</sequence>
<proteinExistence type="predicted"/>
<name>A0A914Y5G3_9BILA</name>
<dbReference type="GO" id="GO:0050482">
    <property type="term" value="P:arachidonate secretion"/>
    <property type="evidence" value="ECO:0007669"/>
    <property type="project" value="InterPro"/>
</dbReference>
<reference evidence="3" key="1">
    <citation type="submission" date="2022-11" db="UniProtKB">
        <authorList>
            <consortium name="WormBaseParasite"/>
        </authorList>
    </citation>
    <scope>IDENTIFICATION</scope>
</reference>
<accession>A0A914Y5G3</accession>
<feature type="chain" id="PRO_5037999801" evidence="1">
    <location>
        <begin position="18"/>
        <end position="117"/>
    </location>
</feature>
<keyword evidence="1" id="KW-0732">Signal</keyword>
<dbReference type="WBParaSite" id="PSU_v2.g14674.t1">
    <property type="protein sequence ID" value="PSU_v2.g14674.t1"/>
    <property type="gene ID" value="PSU_v2.g14674"/>
</dbReference>
<dbReference type="InterPro" id="IPR036444">
    <property type="entry name" value="PLipase_A2_dom_sf"/>
</dbReference>
<evidence type="ECO:0000313" key="2">
    <source>
        <dbReference type="Proteomes" id="UP000887577"/>
    </source>
</evidence>
<keyword evidence="2" id="KW-1185">Reference proteome</keyword>
<dbReference type="AlphaFoldDB" id="A0A914Y5G3"/>
<dbReference type="Gene3D" id="1.20.90.10">
    <property type="entry name" value="Phospholipase A2 domain"/>
    <property type="match status" value="1"/>
</dbReference>
<evidence type="ECO:0000256" key="1">
    <source>
        <dbReference type="SAM" id="SignalP"/>
    </source>
</evidence>
<feature type="signal peptide" evidence="1">
    <location>
        <begin position="1"/>
        <end position="17"/>
    </location>
</feature>
<dbReference type="SUPFAM" id="SSF48619">
    <property type="entry name" value="Phospholipase A2, PLA2"/>
    <property type="match status" value="1"/>
</dbReference>
<protein>
    <submittedName>
        <fullName evidence="3">Uncharacterized protein</fullName>
    </submittedName>
</protein>
<dbReference type="GO" id="GO:0006644">
    <property type="term" value="P:phospholipid metabolic process"/>
    <property type="evidence" value="ECO:0007669"/>
    <property type="project" value="InterPro"/>
</dbReference>
<dbReference type="GO" id="GO:0004623">
    <property type="term" value="F:phospholipase A2 activity"/>
    <property type="evidence" value="ECO:0007669"/>
    <property type="project" value="InterPro"/>
</dbReference>
<organism evidence="2 3">
    <name type="scientific">Panagrolaimus superbus</name>
    <dbReference type="NCBI Taxonomy" id="310955"/>
    <lineage>
        <taxon>Eukaryota</taxon>
        <taxon>Metazoa</taxon>
        <taxon>Ecdysozoa</taxon>
        <taxon>Nematoda</taxon>
        <taxon>Chromadorea</taxon>
        <taxon>Rhabditida</taxon>
        <taxon>Tylenchina</taxon>
        <taxon>Panagrolaimomorpha</taxon>
        <taxon>Panagrolaimoidea</taxon>
        <taxon>Panagrolaimidae</taxon>
        <taxon>Panagrolaimus</taxon>
    </lineage>
</organism>
<evidence type="ECO:0000313" key="3">
    <source>
        <dbReference type="WBParaSite" id="PSU_v2.g14674.t1"/>
    </source>
</evidence>
<dbReference type="Proteomes" id="UP000887577">
    <property type="component" value="Unplaced"/>
</dbReference>